<accession>A0ABY6CAL1</accession>
<dbReference type="NCBIfam" id="TIGR01414">
    <property type="entry name" value="autotrans_barl"/>
    <property type="match status" value="1"/>
</dbReference>
<dbReference type="PANTHER" id="PTHR37494:SF1">
    <property type="entry name" value="STAPHYLOCOCCUS AUREUS SURFACE PROTEIN A"/>
    <property type="match status" value="1"/>
</dbReference>
<dbReference type="RefSeq" id="WP_262165624.1">
    <property type="nucleotide sequence ID" value="NZ_CP104964.1"/>
</dbReference>
<dbReference type="InterPro" id="IPR036709">
    <property type="entry name" value="Autotransporte_beta_dom_sf"/>
</dbReference>
<keyword evidence="2" id="KW-0614">Plasmid</keyword>
<dbReference type="InterPro" id="IPR006315">
    <property type="entry name" value="OM_autotransptr_brl_dom"/>
</dbReference>
<dbReference type="Pfam" id="PF03797">
    <property type="entry name" value="Autotransporter"/>
    <property type="match status" value="1"/>
</dbReference>
<dbReference type="Pfam" id="PF05345">
    <property type="entry name" value="He_PIG"/>
    <property type="match status" value="6"/>
</dbReference>
<sequence length="994" mass="99505">METLLSLALLKSAVQSVLARLIALLCTVFLLVAPCLAQVALIPASIPDPIVGAPYFQLFNAIGGTPPYQISLAGPLPAGMSFSSETLSGTPTESGMFTFSVFASDFAGTTDSHSYTLNIGPPAISVSPGSLPAGAVGSGYSQSLSAFGGTAPYNFSVSGTLPSGISMTPAGLLSGMPLSAGSHTFSVIVTDSTTGGGPYSASIPYTLVIAPPSLTLSPTLPSATVGQAYAETISATGGAAPYTFSLASGALPAGLSLGTDGSISGTAQEDGTFNFTISAQDSTGGAPITGSQAYSLSVAPPTITLSPASLPNGRAGGPYSATIVAGGGTAPYTYAVTGSLPAGMTLSSSGLLSGTPTETGSFSFGVTATDASGGTGPHMGTQTLSLDIYSPSFTLQPSSLPPATAGQPYSQTVVAGGGTSPYAYSIMAGALPSGLTFSAGTISGTPTASGSFFVTILAQDSTTGPGAPYGVAGYFPLTVVTPTIILAPASLPSANSGSFYSQTLTASGGAAPYAFAISSGSLPPGLSLSSSGTLSGMPTASGVFDFSVTATDSSVGVGPFSATQAFSVTVGAVGRLIVAVRSNVDGTFGFTSSEPLLNALTVGTTGGIGGSASIELPAGAFRITADDLSGAGTTLTGIDCDDDDSGGDIATRTADIVIDASESLTCVFTFVSSREETTALIKDFLETRASMILANQPRTQRRIDRLNGIVPGGDIGSTLMNYLPAIAGGSALRSSISLNAIEGATGNQSSNPLDIWMEGTFMRIDAARDGRLMLGSVGADYLVTPDLLIGGFVQLDHMMQGEAGLAGAAMGSGWIAGPYATMRLHEHLYLDLLAGFGRSNNRINPLGTYEDSFGATRWLLSAAIEGQWTSGPWTFSPRASLGYFSETSDAYRDALGIAIPSIATGVGQIAIGPAVSYRFVAPGEIVVDLGLGLEGVAEFGSNLLFENGQARLEASIDAGMPSGADIGLTIGLGGIGNANRGIISISGRVFVPMN</sequence>
<dbReference type="InterPro" id="IPR013783">
    <property type="entry name" value="Ig-like_fold"/>
</dbReference>
<dbReference type="Gene3D" id="2.40.128.130">
    <property type="entry name" value="Autotransporter beta-domain"/>
    <property type="match status" value="1"/>
</dbReference>
<evidence type="ECO:0000313" key="2">
    <source>
        <dbReference type="EMBL" id="UXN68021.1"/>
    </source>
</evidence>
<reference evidence="2 3" key="1">
    <citation type="submission" date="2022-09" db="EMBL/GenBank/DDBJ databases">
        <title>Interaction between co-microsymbionts with complementary sets of symbiotic genes in legume-rhizobium systems.</title>
        <authorList>
            <person name="Safronova V."/>
            <person name="Sazanova A."/>
            <person name="Afonin A."/>
            <person name="Chirak E."/>
        </authorList>
    </citation>
    <scope>NUCLEOTIDE SEQUENCE [LARGE SCALE GENOMIC DNA]</scope>
    <source>
        <strain evidence="2 3">A18/4-1</strain>
        <plasmid evidence="2 3">p_unnamed1</plasmid>
    </source>
</reference>
<feature type="domain" description="Autotransporter" evidence="1">
    <location>
        <begin position="748"/>
        <end position="994"/>
    </location>
</feature>
<dbReference type="SMART" id="SM00869">
    <property type="entry name" value="Autotransporter"/>
    <property type="match status" value="1"/>
</dbReference>
<dbReference type="InterPro" id="IPR005546">
    <property type="entry name" value="Autotransporte_beta"/>
</dbReference>
<dbReference type="PROSITE" id="PS51208">
    <property type="entry name" value="AUTOTRANSPORTER"/>
    <property type="match status" value="1"/>
</dbReference>
<evidence type="ECO:0000313" key="3">
    <source>
        <dbReference type="Proteomes" id="UP001061862"/>
    </source>
</evidence>
<dbReference type="InterPro" id="IPR015919">
    <property type="entry name" value="Cadherin-like_sf"/>
</dbReference>
<name>A0ABY6CAL1_9HYPH</name>
<dbReference type="PANTHER" id="PTHR37494">
    <property type="entry name" value="HEMAGGLUTININ"/>
    <property type="match status" value="1"/>
</dbReference>
<organism evidence="2 3">
    <name type="scientific">Devosia neptuniae</name>
    <dbReference type="NCBI Taxonomy" id="191302"/>
    <lineage>
        <taxon>Bacteria</taxon>
        <taxon>Pseudomonadati</taxon>
        <taxon>Pseudomonadota</taxon>
        <taxon>Alphaproteobacteria</taxon>
        <taxon>Hyphomicrobiales</taxon>
        <taxon>Devosiaceae</taxon>
        <taxon>Devosia</taxon>
    </lineage>
</organism>
<geneLocation type="plasmid" evidence="2 3">
    <name>p_unnamed1</name>
</geneLocation>
<dbReference type="SUPFAM" id="SSF49313">
    <property type="entry name" value="Cadherin-like"/>
    <property type="match status" value="6"/>
</dbReference>
<dbReference type="SUPFAM" id="SSF103515">
    <property type="entry name" value="Autotransporter"/>
    <property type="match status" value="1"/>
</dbReference>
<dbReference type="Proteomes" id="UP001061862">
    <property type="component" value="Plasmid p_unnamed1"/>
</dbReference>
<protein>
    <submittedName>
        <fullName evidence="2">Ig domain-containing protein</fullName>
    </submittedName>
</protein>
<evidence type="ECO:0000259" key="1">
    <source>
        <dbReference type="PROSITE" id="PS51208"/>
    </source>
</evidence>
<proteinExistence type="predicted"/>
<gene>
    <name evidence="2" type="ORF">N8A98_00425</name>
</gene>
<dbReference type="Gene3D" id="2.60.40.10">
    <property type="entry name" value="Immunoglobulins"/>
    <property type="match status" value="6"/>
</dbReference>
<keyword evidence="3" id="KW-1185">Reference proteome</keyword>
<dbReference type="EMBL" id="CP104964">
    <property type="protein sequence ID" value="UXN68021.1"/>
    <property type="molecule type" value="Genomic_DNA"/>
</dbReference>